<dbReference type="GO" id="GO:0003677">
    <property type="term" value="F:DNA binding"/>
    <property type="evidence" value="ECO:0007669"/>
    <property type="project" value="UniProtKB-KW"/>
</dbReference>
<organism evidence="11">
    <name type="scientific">Physcomitrium patens</name>
    <name type="common">Spreading-leaved earth moss</name>
    <name type="synonym">Physcomitrella patens</name>
    <dbReference type="NCBI Taxonomy" id="3218"/>
    <lineage>
        <taxon>Eukaryota</taxon>
        <taxon>Viridiplantae</taxon>
        <taxon>Streptophyta</taxon>
        <taxon>Embryophyta</taxon>
        <taxon>Bryophyta</taxon>
        <taxon>Bryophytina</taxon>
        <taxon>Bryopsida</taxon>
        <taxon>Funariidae</taxon>
        <taxon>Funariales</taxon>
        <taxon>Funariaceae</taxon>
        <taxon>Physcomitrium</taxon>
    </lineage>
</organism>
<evidence type="ECO:0000256" key="7">
    <source>
        <dbReference type="ARBA" id="ARBA00049244"/>
    </source>
</evidence>
<dbReference type="Gramene" id="Pp3c2_390V3.1">
    <property type="protein sequence ID" value="Pp3c2_390V3.1"/>
    <property type="gene ID" value="Pp3c2_390"/>
</dbReference>
<dbReference type="GO" id="GO:0006287">
    <property type="term" value="P:base-excision repair, gap-filling"/>
    <property type="evidence" value="ECO:0000318"/>
    <property type="project" value="GO_Central"/>
</dbReference>
<dbReference type="GO" id="GO:0003887">
    <property type="term" value="F:DNA-directed DNA polymerase activity"/>
    <property type="evidence" value="ECO:0000318"/>
    <property type="project" value="GO_Central"/>
</dbReference>
<protein>
    <recommendedName>
        <fullName evidence="2">DNA-directed DNA polymerase</fullName>
        <ecNumber evidence="2">2.7.7.7</ecNumber>
    </recommendedName>
</protein>
<dbReference type="PANTHER" id="PTHR10322:SF23">
    <property type="entry name" value="DNA POLYMERASE DELTA CATALYTIC SUBUNIT"/>
    <property type="match status" value="1"/>
</dbReference>
<keyword evidence="9" id="KW-0812">Transmembrane</keyword>
<dbReference type="PANTHER" id="PTHR10322">
    <property type="entry name" value="DNA POLYMERASE CATALYTIC SUBUNIT"/>
    <property type="match status" value="1"/>
</dbReference>
<dbReference type="InterPro" id="IPR036397">
    <property type="entry name" value="RNaseH_sf"/>
</dbReference>
<sequence length="512" mass="59724">MTNNEDVKDYDDNDDDEEYQPLNKNSQALRKKKLKRHIIIDIYQYIMKEYKLQSYSLSSVSEKFTRNKNVELSYKEVFNLYKKGDKEYIETIARYCIVDLLLIIILFDNMNIWVSVTEMLTITSTRIRDLYTRGQTKSLLKEFKYEGAILSNTTHGLYKWCFLLDFSSLCLSIVIKHNICYSTFIKKNSNQRCFTVKSYIFAKKPLGLVSSLVKVLILKRKEVKIQSSMAIGIENIVLERRQLALKILANSVYDSYGTRNSSYLQFIEGAKYTTTIGRSMLMHASSIISSRYLVQLVYGDIDSCMFTSDTAQDYESCKALAVHISNEVSKEFPTLIKLEFETMFETFLLIIKKRYIGLIAGKHKMTYKVVVVSRRDSCIFLKHMYLSLVEMRMNSAPYEHIMEFIRTKLLSLVRNHIPFESLIITKTFGKGYSSTTIPLLVYSNRLKDLSIEAKPGDKLDFVFVKTKERFKLQRYKICPSYLVLPHNLEIDYLYYIKICISNPIHQILQLLG</sequence>
<dbReference type="InterPro" id="IPR043502">
    <property type="entry name" value="DNA/RNA_pol_sf"/>
</dbReference>
<evidence type="ECO:0000256" key="8">
    <source>
        <dbReference type="SAM" id="MobiDB-lite"/>
    </source>
</evidence>
<dbReference type="EC" id="2.7.7.7" evidence="2"/>
<dbReference type="SMART" id="SM00486">
    <property type="entry name" value="POLBc"/>
    <property type="match status" value="1"/>
</dbReference>
<dbReference type="InterPro" id="IPR006134">
    <property type="entry name" value="DNA-dir_DNA_pol_B_multi_dom"/>
</dbReference>
<dbReference type="GO" id="GO:0006261">
    <property type="term" value="P:DNA-templated DNA replication"/>
    <property type="evidence" value="ECO:0000318"/>
    <property type="project" value="GO_Central"/>
</dbReference>
<dbReference type="InParanoid" id="A0A2K1KZJ5"/>
<keyword evidence="9" id="KW-0472">Membrane</keyword>
<dbReference type="AlphaFoldDB" id="A0A2K1KZJ5"/>
<accession>A0A2K1KZJ5</accession>
<name>A0A2K1KZJ5_PHYPA</name>
<evidence type="ECO:0000259" key="10">
    <source>
        <dbReference type="Pfam" id="PF00136"/>
    </source>
</evidence>
<dbReference type="InterPro" id="IPR050240">
    <property type="entry name" value="DNA_pol_type-B"/>
</dbReference>
<feature type="domain" description="DNA-directed DNA polymerase family B multifunctional" evidence="10">
    <location>
        <begin position="141"/>
        <end position="509"/>
    </location>
</feature>
<evidence type="ECO:0000313" key="12">
    <source>
        <dbReference type="EnsemblPlants" id="Pp3c2_390V3.1"/>
    </source>
</evidence>
<dbReference type="Pfam" id="PF00136">
    <property type="entry name" value="DNA_pol_B"/>
    <property type="match status" value="1"/>
</dbReference>
<evidence type="ECO:0000256" key="6">
    <source>
        <dbReference type="ARBA" id="ARBA00023125"/>
    </source>
</evidence>
<keyword evidence="4" id="KW-0548">Nucleotidyltransferase</keyword>
<dbReference type="Gene3D" id="3.30.420.10">
    <property type="entry name" value="Ribonuclease H-like superfamily/Ribonuclease H"/>
    <property type="match status" value="1"/>
</dbReference>
<dbReference type="InterPro" id="IPR006172">
    <property type="entry name" value="DNA-dir_DNA_pol_B"/>
</dbReference>
<dbReference type="EMBL" id="ABEU02000002">
    <property type="protein sequence ID" value="PNR59204.1"/>
    <property type="molecule type" value="Genomic_DNA"/>
</dbReference>
<reference evidence="11 13" key="2">
    <citation type="journal article" date="2018" name="Plant J.">
        <title>The Physcomitrella patens chromosome-scale assembly reveals moss genome structure and evolution.</title>
        <authorList>
            <person name="Lang D."/>
            <person name="Ullrich K.K."/>
            <person name="Murat F."/>
            <person name="Fuchs J."/>
            <person name="Jenkins J."/>
            <person name="Haas F.B."/>
            <person name="Piednoel M."/>
            <person name="Gundlach H."/>
            <person name="Van Bel M."/>
            <person name="Meyberg R."/>
            <person name="Vives C."/>
            <person name="Morata J."/>
            <person name="Symeonidi A."/>
            <person name="Hiss M."/>
            <person name="Muchero W."/>
            <person name="Kamisugi Y."/>
            <person name="Saleh O."/>
            <person name="Blanc G."/>
            <person name="Decker E.L."/>
            <person name="van Gessel N."/>
            <person name="Grimwood J."/>
            <person name="Hayes R.D."/>
            <person name="Graham S.W."/>
            <person name="Gunter L.E."/>
            <person name="McDaniel S.F."/>
            <person name="Hoernstein S.N.W."/>
            <person name="Larsson A."/>
            <person name="Li F.W."/>
            <person name="Perroud P.F."/>
            <person name="Phillips J."/>
            <person name="Ranjan P."/>
            <person name="Rokshar D.S."/>
            <person name="Rothfels C.J."/>
            <person name="Schneider L."/>
            <person name="Shu S."/>
            <person name="Stevenson D.W."/>
            <person name="Thummler F."/>
            <person name="Tillich M."/>
            <person name="Villarreal Aguilar J.C."/>
            <person name="Widiez T."/>
            <person name="Wong G.K."/>
            <person name="Wymore A."/>
            <person name="Zhang Y."/>
            <person name="Zimmer A.D."/>
            <person name="Quatrano R.S."/>
            <person name="Mayer K.F.X."/>
            <person name="Goodstein D."/>
            <person name="Casacuberta J.M."/>
            <person name="Vandepoele K."/>
            <person name="Reski R."/>
            <person name="Cuming A.C."/>
            <person name="Tuskan G.A."/>
            <person name="Maumus F."/>
            <person name="Salse J."/>
            <person name="Schmutz J."/>
            <person name="Rensing S.A."/>
        </authorList>
    </citation>
    <scope>NUCLEOTIDE SEQUENCE [LARGE SCALE GENOMIC DNA]</scope>
    <source>
        <strain evidence="12 13">cv. Gransden 2004</strain>
    </source>
</reference>
<evidence type="ECO:0000313" key="11">
    <source>
        <dbReference type="EMBL" id="PNR59204.1"/>
    </source>
</evidence>
<dbReference type="GO" id="GO:0000166">
    <property type="term" value="F:nucleotide binding"/>
    <property type="evidence" value="ECO:0007669"/>
    <property type="project" value="InterPro"/>
</dbReference>
<keyword evidence="5" id="KW-0239">DNA-directed DNA polymerase</keyword>
<dbReference type="GO" id="GO:0006297">
    <property type="term" value="P:nucleotide-excision repair, DNA gap filling"/>
    <property type="evidence" value="ECO:0000318"/>
    <property type="project" value="GO_Central"/>
</dbReference>
<keyword evidence="3" id="KW-0808">Transferase</keyword>
<evidence type="ECO:0000256" key="9">
    <source>
        <dbReference type="SAM" id="Phobius"/>
    </source>
</evidence>
<reference evidence="12" key="3">
    <citation type="submission" date="2020-12" db="UniProtKB">
        <authorList>
            <consortium name="EnsemblPlants"/>
        </authorList>
    </citation>
    <scope>IDENTIFICATION</scope>
</reference>
<reference evidence="11 13" key="1">
    <citation type="journal article" date="2008" name="Science">
        <title>The Physcomitrella genome reveals evolutionary insights into the conquest of land by plants.</title>
        <authorList>
            <person name="Rensing S."/>
            <person name="Lang D."/>
            <person name="Zimmer A."/>
            <person name="Terry A."/>
            <person name="Salamov A."/>
            <person name="Shapiro H."/>
            <person name="Nishiyama T."/>
            <person name="Perroud P.-F."/>
            <person name="Lindquist E."/>
            <person name="Kamisugi Y."/>
            <person name="Tanahashi T."/>
            <person name="Sakakibara K."/>
            <person name="Fujita T."/>
            <person name="Oishi K."/>
            <person name="Shin-I T."/>
            <person name="Kuroki Y."/>
            <person name="Toyoda A."/>
            <person name="Suzuki Y."/>
            <person name="Hashimoto A."/>
            <person name="Yamaguchi K."/>
            <person name="Sugano A."/>
            <person name="Kohara Y."/>
            <person name="Fujiyama A."/>
            <person name="Anterola A."/>
            <person name="Aoki S."/>
            <person name="Ashton N."/>
            <person name="Barbazuk W.B."/>
            <person name="Barker E."/>
            <person name="Bennetzen J."/>
            <person name="Bezanilla M."/>
            <person name="Blankenship R."/>
            <person name="Cho S.H."/>
            <person name="Dutcher S."/>
            <person name="Estelle M."/>
            <person name="Fawcett J.A."/>
            <person name="Gundlach H."/>
            <person name="Hanada K."/>
            <person name="Heyl A."/>
            <person name="Hicks K.A."/>
            <person name="Hugh J."/>
            <person name="Lohr M."/>
            <person name="Mayer K."/>
            <person name="Melkozernov A."/>
            <person name="Murata T."/>
            <person name="Nelson D."/>
            <person name="Pils B."/>
            <person name="Prigge M."/>
            <person name="Reiss B."/>
            <person name="Renner T."/>
            <person name="Rombauts S."/>
            <person name="Rushton P."/>
            <person name="Sanderfoot A."/>
            <person name="Schween G."/>
            <person name="Shiu S.-H."/>
            <person name="Stueber K."/>
            <person name="Theodoulou F.L."/>
            <person name="Tu H."/>
            <person name="Van de Peer Y."/>
            <person name="Verrier P.J."/>
            <person name="Waters E."/>
            <person name="Wood A."/>
            <person name="Yang L."/>
            <person name="Cove D."/>
            <person name="Cuming A."/>
            <person name="Hasebe M."/>
            <person name="Lucas S."/>
            <person name="Mishler D.B."/>
            <person name="Reski R."/>
            <person name="Grigoriev I."/>
            <person name="Quatrano R.S."/>
            <person name="Boore J.L."/>
        </authorList>
    </citation>
    <scope>NUCLEOTIDE SEQUENCE [LARGE SCALE GENOMIC DNA]</scope>
    <source>
        <strain evidence="12 13">cv. Gransden 2004</strain>
    </source>
</reference>
<dbReference type="InterPro" id="IPR042087">
    <property type="entry name" value="DNA_pol_B_thumb"/>
</dbReference>
<dbReference type="STRING" id="3218.A0A2K1KZJ5"/>
<dbReference type="FunFam" id="1.10.132.60:FF:000022">
    <property type="entry name" value="Predicted protein"/>
    <property type="match status" value="1"/>
</dbReference>
<dbReference type="GO" id="GO:0043625">
    <property type="term" value="C:delta DNA polymerase complex"/>
    <property type="evidence" value="ECO:0000318"/>
    <property type="project" value="GO_Central"/>
</dbReference>
<evidence type="ECO:0000256" key="5">
    <source>
        <dbReference type="ARBA" id="ARBA00022932"/>
    </source>
</evidence>
<keyword evidence="13" id="KW-1185">Reference proteome</keyword>
<dbReference type="Gene3D" id="1.10.287.690">
    <property type="entry name" value="Helix hairpin bin"/>
    <property type="match status" value="1"/>
</dbReference>
<proteinExistence type="inferred from homology"/>
<evidence type="ECO:0000256" key="1">
    <source>
        <dbReference type="ARBA" id="ARBA00005755"/>
    </source>
</evidence>
<dbReference type="SUPFAM" id="SSF56672">
    <property type="entry name" value="DNA/RNA polymerases"/>
    <property type="match status" value="1"/>
</dbReference>
<dbReference type="SUPFAM" id="SSF53098">
    <property type="entry name" value="Ribonuclease H-like"/>
    <property type="match status" value="1"/>
</dbReference>
<dbReference type="Proteomes" id="UP000006727">
    <property type="component" value="Chromosome 2"/>
</dbReference>
<feature type="transmembrane region" description="Helical" evidence="9">
    <location>
        <begin position="92"/>
        <end position="114"/>
    </location>
</feature>
<evidence type="ECO:0000256" key="3">
    <source>
        <dbReference type="ARBA" id="ARBA00022679"/>
    </source>
</evidence>
<comment type="similarity">
    <text evidence="1">Belongs to the DNA polymerase type-B family.</text>
</comment>
<dbReference type="EnsemblPlants" id="Pp3c2_390V3.1">
    <property type="protein sequence ID" value="Pp3c2_390V3.1"/>
    <property type="gene ID" value="Pp3c2_390"/>
</dbReference>
<dbReference type="PaxDb" id="3218-PP1S226_33V6.1"/>
<gene>
    <name evidence="11" type="ORF">PHYPA_001995</name>
</gene>
<dbReference type="Gene3D" id="1.10.132.60">
    <property type="entry name" value="DNA polymerase family B, C-terminal domain"/>
    <property type="match status" value="1"/>
</dbReference>
<evidence type="ECO:0000313" key="13">
    <source>
        <dbReference type="Proteomes" id="UP000006727"/>
    </source>
</evidence>
<feature type="compositionally biased region" description="Acidic residues" evidence="8">
    <location>
        <begin position="8"/>
        <end position="19"/>
    </location>
</feature>
<dbReference type="InterPro" id="IPR023211">
    <property type="entry name" value="DNA_pol_palm_dom_sf"/>
</dbReference>
<evidence type="ECO:0000256" key="2">
    <source>
        <dbReference type="ARBA" id="ARBA00012417"/>
    </source>
</evidence>
<keyword evidence="6" id="KW-0238">DNA-binding</keyword>
<dbReference type="GO" id="GO:0008296">
    <property type="term" value="F:3'-5'-DNA exonuclease activity"/>
    <property type="evidence" value="ECO:0000318"/>
    <property type="project" value="GO_Central"/>
</dbReference>
<feature type="region of interest" description="Disordered" evidence="8">
    <location>
        <begin position="1"/>
        <end position="22"/>
    </location>
</feature>
<dbReference type="InterPro" id="IPR012337">
    <property type="entry name" value="RNaseH-like_sf"/>
</dbReference>
<comment type="catalytic activity">
    <reaction evidence="7">
        <text>DNA(n) + a 2'-deoxyribonucleoside 5'-triphosphate = DNA(n+1) + diphosphate</text>
        <dbReference type="Rhea" id="RHEA:22508"/>
        <dbReference type="Rhea" id="RHEA-COMP:17339"/>
        <dbReference type="Rhea" id="RHEA-COMP:17340"/>
        <dbReference type="ChEBI" id="CHEBI:33019"/>
        <dbReference type="ChEBI" id="CHEBI:61560"/>
        <dbReference type="ChEBI" id="CHEBI:173112"/>
        <dbReference type="EC" id="2.7.7.7"/>
    </reaction>
</comment>
<dbReference type="PRINTS" id="PR00106">
    <property type="entry name" value="DNAPOLB"/>
</dbReference>
<keyword evidence="9" id="KW-1133">Transmembrane helix</keyword>
<dbReference type="Gene3D" id="3.90.1600.10">
    <property type="entry name" value="Palm domain of DNA polymerase"/>
    <property type="match status" value="1"/>
</dbReference>
<evidence type="ECO:0000256" key="4">
    <source>
        <dbReference type="ARBA" id="ARBA00022695"/>
    </source>
</evidence>
<dbReference type="GO" id="GO:0045004">
    <property type="term" value="P:DNA replication proofreading"/>
    <property type="evidence" value="ECO:0000318"/>
    <property type="project" value="GO_Central"/>
</dbReference>